<evidence type="ECO:0008006" key="3">
    <source>
        <dbReference type="Google" id="ProtNLM"/>
    </source>
</evidence>
<protein>
    <recommendedName>
        <fullName evidence="3">Ubiquitin-like protease family profile domain-containing protein</fullName>
    </recommendedName>
</protein>
<keyword evidence="2" id="KW-1185">Reference proteome</keyword>
<dbReference type="PANTHER" id="PTHR34835">
    <property type="entry name" value="OS07G0283600 PROTEIN-RELATED"/>
    <property type="match status" value="1"/>
</dbReference>
<reference evidence="1 2" key="1">
    <citation type="journal article" date="2023" name="Plants (Basel)">
        <title>Bridging the Gap: Combining Genomics and Transcriptomics Approaches to Understand Stylosanthes scabra, an Orphan Legume from the Brazilian Caatinga.</title>
        <authorList>
            <person name="Ferreira-Neto J.R.C."/>
            <person name="da Silva M.D."/>
            <person name="Binneck E."/>
            <person name="de Melo N.F."/>
            <person name="da Silva R.H."/>
            <person name="de Melo A.L.T.M."/>
            <person name="Pandolfi V."/>
            <person name="Bustamante F.O."/>
            <person name="Brasileiro-Vidal A.C."/>
            <person name="Benko-Iseppon A.M."/>
        </authorList>
    </citation>
    <scope>NUCLEOTIDE SEQUENCE [LARGE SCALE GENOMIC DNA]</scope>
    <source>
        <tissue evidence="1">Leaves</tissue>
    </source>
</reference>
<accession>A0ABU6VZ25</accession>
<comment type="caution">
    <text evidence="1">The sequence shown here is derived from an EMBL/GenBank/DDBJ whole genome shotgun (WGS) entry which is preliminary data.</text>
</comment>
<gene>
    <name evidence="1" type="ORF">PIB30_103830</name>
</gene>
<organism evidence="1 2">
    <name type="scientific">Stylosanthes scabra</name>
    <dbReference type="NCBI Taxonomy" id="79078"/>
    <lineage>
        <taxon>Eukaryota</taxon>
        <taxon>Viridiplantae</taxon>
        <taxon>Streptophyta</taxon>
        <taxon>Embryophyta</taxon>
        <taxon>Tracheophyta</taxon>
        <taxon>Spermatophyta</taxon>
        <taxon>Magnoliopsida</taxon>
        <taxon>eudicotyledons</taxon>
        <taxon>Gunneridae</taxon>
        <taxon>Pentapetalae</taxon>
        <taxon>rosids</taxon>
        <taxon>fabids</taxon>
        <taxon>Fabales</taxon>
        <taxon>Fabaceae</taxon>
        <taxon>Papilionoideae</taxon>
        <taxon>50 kb inversion clade</taxon>
        <taxon>dalbergioids sensu lato</taxon>
        <taxon>Dalbergieae</taxon>
        <taxon>Pterocarpus clade</taxon>
        <taxon>Stylosanthes</taxon>
    </lineage>
</organism>
<dbReference type="EMBL" id="JASCZI010154490">
    <property type="protein sequence ID" value="MED6178030.1"/>
    <property type="molecule type" value="Genomic_DNA"/>
</dbReference>
<dbReference type="Proteomes" id="UP001341840">
    <property type="component" value="Unassembled WGS sequence"/>
</dbReference>
<proteinExistence type="predicted"/>
<name>A0ABU6VZ25_9FABA</name>
<evidence type="ECO:0000313" key="1">
    <source>
        <dbReference type="EMBL" id="MED6178030.1"/>
    </source>
</evidence>
<sequence length="367" mass="41740">MRTTLGRIKLDACKIGDALGLNARGNTYEKKIENKKLSDEQKDAVNSFKGVTILSLKRTIIETIVDSEENTRNFKRAFILFIQKTFLCATNSNPLSPKHFPAIVNVDNPREMNWARHVCSFLLDGIAEMRRKNSKGVEGCVFAMLIIYLHETHFGEYSEDDEARRPWISYWRGDRLKERLKLEKKDSTAVDPPSQGVAAIDDVLVTPQDCEKEVVEATSAEEELISRELNESTTRLVVETTVEKGDIAERESVIEVVEATSAEEELIRRDLSESIFDCGVYVLKYMDIVNPSHLGKKNFNVPVWAEDELQRFKEEFVERILYDGDNYYRHQAIKASSATTRHPKPSTALQSPYTQLISADLVSGKLE</sequence>
<evidence type="ECO:0000313" key="2">
    <source>
        <dbReference type="Proteomes" id="UP001341840"/>
    </source>
</evidence>